<comment type="caution">
    <text evidence="4">The sequence shown here is derived from an EMBL/GenBank/DDBJ whole genome shotgun (WGS) entry which is preliminary data.</text>
</comment>
<evidence type="ECO:0000313" key="4">
    <source>
        <dbReference type="EMBL" id="KAF0804701.1"/>
    </source>
</evidence>
<organism evidence="4 5">
    <name type="scientific">Alcanivorax xiamenensis</name>
    <dbReference type="NCBI Taxonomy" id="1177156"/>
    <lineage>
        <taxon>Bacteria</taxon>
        <taxon>Pseudomonadati</taxon>
        <taxon>Pseudomonadota</taxon>
        <taxon>Gammaproteobacteria</taxon>
        <taxon>Oceanospirillales</taxon>
        <taxon>Alcanivoracaceae</taxon>
        <taxon>Alcanivorax</taxon>
    </lineage>
</organism>
<keyword evidence="5" id="KW-1185">Reference proteome</keyword>
<feature type="transmembrane region" description="Helical" evidence="1">
    <location>
        <begin position="223"/>
        <end position="245"/>
    </location>
</feature>
<feature type="transmembrane region" description="Helical" evidence="1">
    <location>
        <begin position="251"/>
        <end position="271"/>
    </location>
</feature>
<sequence>MDSFRTDINGLRAWAVLLVILFHFQVPGFQSGFLGVDVFFVISGFLMASILYRGLAKSTLSLPAFYASRMKRIYPALIAVCAASLVLGWYLLMPRDYMALGAHVRESLLFSSNYRYLSEAGYFDTASESKWLLHTWSLSVEWQFYLLYPLLAMLLYRLTRHHRTLLVGTLLIAALSLAWNIHTIQVAPDRAFYGFPGRAWEMLLGAAAFHLAQLWRPERRVGLALHLGGLASIAVAACLVTPASWPGLWALLPTAGAAALILGNSHSPLTAGRFWNWCGERSYSIYLWHWPVVVLLHYFLIATNPLWVVAGLAASALLAELSYRLIEQPCRGRMARFSSWRTIGTVFTVAVLLAGLGQTVRRSGIPERLPDEVIHLADEARLSNPRQDECLDHDSECVYGSGPVGLILIGDSHADAVVNAMQSALEPRVGGILFKGESDCIPLPGLQGNEPDDRECEQLAAGIPDLLAQYPGLPVLVVSHWAAYANYGVVEPDREAHFFVPGGARHFSERWFQEFDNWYLTSLCRISQTHPLWIMRPTPVMPVDVASVMGREALVNRDIDLSLPRHQYDLDTAYIRDLQDQAARQCGIRILDPIATLCDEQHCVAETSNGLPIYRDDNHFTEYGNRLLIPMFQSMVLPGVTEDHVGAR</sequence>
<keyword evidence="1" id="KW-0812">Transmembrane</keyword>
<evidence type="ECO:0000259" key="3">
    <source>
        <dbReference type="Pfam" id="PF19040"/>
    </source>
</evidence>
<feature type="transmembrane region" description="Helical" evidence="1">
    <location>
        <begin position="142"/>
        <end position="158"/>
    </location>
</feature>
<reference evidence="4 5" key="1">
    <citation type="submission" date="2012-09" db="EMBL/GenBank/DDBJ databases">
        <title>Genome Sequence of alkane-degrading Bacterium Alcanivorax sp. 6-D-6.</title>
        <authorList>
            <person name="Lai Q."/>
            <person name="Shao Z."/>
        </authorList>
    </citation>
    <scope>NUCLEOTIDE SEQUENCE [LARGE SCALE GENOMIC DNA]</scope>
    <source>
        <strain evidence="4 5">6-D-6</strain>
    </source>
</reference>
<evidence type="ECO:0000313" key="5">
    <source>
        <dbReference type="Proteomes" id="UP000771797"/>
    </source>
</evidence>
<name>A0ABQ6Y648_9GAMM</name>
<feature type="transmembrane region" description="Helical" evidence="1">
    <location>
        <begin position="32"/>
        <end position="52"/>
    </location>
</feature>
<feature type="transmembrane region" description="Helical" evidence="1">
    <location>
        <begin position="283"/>
        <end position="300"/>
    </location>
</feature>
<dbReference type="Proteomes" id="UP000771797">
    <property type="component" value="Unassembled WGS sequence"/>
</dbReference>
<accession>A0ABQ6Y648</accession>
<feature type="domain" description="Acyltransferase 3" evidence="2">
    <location>
        <begin position="7"/>
        <end position="319"/>
    </location>
</feature>
<dbReference type="InterPro" id="IPR043968">
    <property type="entry name" value="SGNH"/>
</dbReference>
<dbReference type="Pfam" id="PF19040">
    <property type="entry name" value="SGNH"/>
    <property type="match status" value="1"/>
</dbReference>
<feature type="transmembrane region" description="Helical" evidence="1">
    <location>
        <begin position="73"/>
        <end position="92"/>
    </location>
</feature>
<feature type="domain" description="SGNH" evidence="3">
    <location>
        <begin position="391"/>
        <end position="633"/>
    </location>
</feature>
<evidence type="ECO:0000256" key="1">
    <source>
        <dbReference type="SAM" id="Phobius"/>
    </source>
</evidence>
<dbReference type="GO" id="GO:0016746">
    <property type="term" value="F:acyltransferase activity"/>
    <property type="evidence" value="ECO:0007669"/>
    <property type="project" value="UniProtKB-KW"/>
</dbReference>
<evidence type="ECO:0000259" key="2">
    <source>
        <dbReference type="Pfam" id="PF01757"/>
    </source>
</evidence>
<keyword evidence="4" id="KW-0012">Acyltransferase</keyword>
<feature type="transmembrane region" description="Helical" evidence="1">
    <location>
        <begin position="306"/>
        <end position="326"/>
    </location>
</feature>
<dbReference type="InterPro" id="IPR050879">
    <property type="entry name" value="Acyltransferase_3"/>
</dbReference>
<feature type="transmembrane region" description="Helical" evidence="1">
    <location>
        <begin position="165"/>
        <end position="185"/>
    </location>
</feature>
<dbReference type="PANTHER" id="PTHR23028:SF53">
    <property type="entry name" value="ACYL_TRANSF_3 DOMAIN-CONTAINING PROTEIN"/>
    <property type="match status" value="1"/>
</dbReference>
<feature type="transmembrane region" description="Helical" evidence="1">
    <location>
        <begin position="9"/>
        <end position="26"/>
    </location>
</feature>
<feature type="transmembrane region" description="Helical" evidence="1">
    <location>
        <begin position="191"/>
        <end position="211"/>
    </location>
</feature>
<dbReference type="EMBL" id="AQPF01000026">
    <property type="protein sequence ID" value="KAF0804701.1"/>
    <property type="molecule type" value="Genomic_DNA"/>
</dbReference>
<keyword evidence="1" id="KW-0472">Membrane</keyword>
<dbReference type="InterPro" id="IPR002656">
    <property type="entry name" value="Acyl_transf_3_dom"/>
</dbReference>
<gene>
    <name evidence="4" type="ORF">A6D6_02853</name>
</gene>
<dbReference type="PANTHER" id="PTHR23028">
    <property type="entry name" value="ACETYLTRANSFERASE"/>
    <property type="match status" value="1"/>
</dbReference>
<keyword evidence="1" id="KW-1133">Transmembrane helix</keyword>
<dbReference type="RefSeq" id="WP_159661122.1">
    <property type="nucleotide sequence ID" value="NZ_AQPF01000026.1"/>
</dbReference>
<proteinExistence type="predicted"/>
<protein>
    <submittedName>
        <fullName evidence="4">Acyltransferase</fullName>
    </submittedName>
</protein>
<feature type="transmembrane region" description="Helical" evidence="1">
    <location>
        <begin position="338"/>
        <end position="357"/>
    </location>
</feature>
<keyword evidence="4" id="KW-0808">Transferase</keyword>
<dbReference type="Pfam" id="PF01757">
    <property type="entry name" value="Acyl_transf_3"/>
    <property type="match status" value="1"/>
</dbReference>